<geneLocation type="plasmid" evidence="9 10">
    <name>pPDG1</name>
</geneLocation>
<evidence type="ECO:0000256" key="6">
    <source>
        <dbReference type="ARBA" id="ARBA00020337"/>
    </source>
</evidence>
<dbReference type="UniPathway" id="UPA00115">
    <property type="reaction ID" value="UER00409"/>
</dbReference>
<protein>
    <recommendedName>
        <fullName evidence="6 7">6-phosphogluconolactonase</fullName>
        <shortName evidence="7">6PGL</shortName>
        <ecNumber evidence="5 7">3.1.1.31</ecNumber>
    </recommendedName>
</protein>
<accession>A0A076EXR6</accession>
<evidence type="ECO:0000313" key="10">
    <source>
        <dbReference type="Proteomes" id="UP000028488"/>
    </source>
</evidence>
<dbReference type="PANTHER" id="PTHR11054">
    <property type="entry name" value="6-PHOSPHOGLUCONOLACTONASE"/>
    <property type="match status" value="1"/>
</dbReference>
<comment type="function">
    <text evidence="2 7">Hydrolysis of 6-phosphogluconolactone to 6-phosphogluconate.</text>
</comment>
<gene>
    <name evidence="7" type="primary">pgl</name>
    <name evidence="9" type="ORF">EP51_40810</name>
</gene>
<dbReference type="RefSeq" id="WP_128642686.1">
    <property type="nucleotide sequence ID" value="NZ_CP008948.1"/>
</dbReference>
<evidence type="ECO:0000256" key="5">
    <source>
        <dbReference type="ARBA" id="ARBA00013198"/>
    </source>
</evidence>
<keyword evidence="7" id="KW-0378">Hydrolase</keyword>
<organism evidence="9 10">
    <name type="scientific">Rhodococcus opacus</name>
    <name type="common">Nocardia opaca</name>
    <dbReference type="NCBI Taxonomy" id="37919"/>
    <lineage>
        <taxon>Bacteria</taxon>
        <taxon>Bacillati</taxon>
        <taxon>Actinomycetota</taxon>
        <taxon>Actinomycetes</taxon>
        <taxon>Mycobacteriales</taxon>
        <taxon>Nocardiaceae</taxon>
        <taxon>Rhodococcus</taxon>
    </lineage>
</organism>
<dbReference type="NCBIfam" id="TIGR01198">
    <property type="entry name" value="pgl"/>
    <property type="match status" value="1"/>
</dbReference>
<feature type="domain" description="Glucosamine/galactosamine-6-phosphate isomerase" evidence="8">
    <location>
        <begin position="20"/>
        <end position="240"/>
    </location>
</feature>
<dbReference type="Pfam" id="PF01182">
    <property type="entry name" value="Glucosamine_iso"/>
    <property type="match status" value="1"/>
</dbReference>
<dbReference type="GO" id="GO:0006098">
    <property type="term" value="P:pentose-phosphate shunt"/>
    <property type="evidence" value="ECO:0007669"/>
    <property type="project" value="UniProtKB-UniPathway"/>
</dbReference>
<comment type="pathway">
    <text evidence="3 7">Carbohydrate degradation; pentose phosphate pathway; D-ribulose 5-phosphate from D-glucose 6-phosphate (oxidative stage): step 2/3.</text>
</comment>
<dbReference type="GO" id="GO:0017057">
    <property type="term" value="F:6-phosphogluconolactonase activity"/>
    <property type="evidence" value="ECO:0007669"/>
    <property type="project" value="UniProtKB-UniRule"/>
</dbReference>
<dbReference type="PANTHER" id="PTHR11054:SF0">
    <property type="entry name" value="6-PHOSPHOGLUCONOLACTONASE"/>
    <property type="match status" value="1"/>
</dbReference>
<comment type="similarity">
    <text evidence="4 7">Belongs to the glucosamine/galactosamine-6-phosphate isomerase family. 6-phosphogluconolactonase subfamily.</text>
</comment>
<evidence type="ECO:0000256" key="4">
    <source>
        <dbReference type="ARBA" id="ARBA00010662"/>
    </source>
</evidence>
<dbReference type="InterPro" id="IPR005900">
    <property type="entry name" value="6-phosphogluconolactonase_DevB"/>
</dbReference>
<dbReference type="CDD" id="cd01400">
    <property type="entry name" value="6PGL"/>
    <property type="match status" value="1"/>
</dbReference>
<dbReference type="Gene3D" id="3.40.50.1360">
    <property type="match status" value="1"/>
</dbReference>
<dbReference type="SUPFAM" id="SSF100950">
    <property type="entry name" value="NagB/RpiA/CoA transferase-like"/>
    <property type="match status" value="1"/>
</dbReference>
<dbReference type="InterPro" id="IPR039104">
    <property type="entry name" value="6PGL"/>
</dbReference>
<dbReference type="InterPro" id="IPR037171">
    <property type="entry name" value="NagB/RpiA_transferase-like"/>
</dbReference>
<proteinExistence type="inferred from homology"/>
<sequence>MTTTRTTSAPSKPIPYIYDDGEQLAGDVASRLLSTLAQAQKERAYASLVLTGGRTGTAVLERLRTAPNRDIVNWHRVNFFWGDERFVARHHPDRNEKQAREALLDHLPVDPSRVHVMAPSDGGFGNDATAVANAYQALLCAYGRLDRTPLFDICLLGMGEEGHVASIFPDSPAVLEKQREVVAVYNCPKPPSTRISLTLSAITRSREVWLMTTGDAKASAVAMLMEQGLTPQQLPAAGALGSHATRVFLDAAAASLLSSCEDLPASAR</sequence>
<evidence type="ECO:0000256" key="1">
    <source>
        <dbReference type="ARBA" id="ARBA00000832"/>
    </source>
</evidence>
<dbReference type="Proteomes" id="UP000028488">
    <property type="component" value="Plasmid pPDG1"/>
</dbReference>
<evidence type="ECO:0000259" key="8">
    <source>
        <dbReference type="Pfam" id="PF01182"/>
    </source>
</evidence>
<dbReference type="InterPro" id="IPR006148">
    <property type="entry name" value="Glc/Gal-6P_isomerase"/>
</dbReference>
<dbReference type="EC" id="3.1.1.31" evidence="5 7"/>
<dbReference type="GO" id="GO:0005975">
    <property type="term" value="P:carbohydrate metabolic process"/>
    <property type="evidence" value="ECO:0007669"/>
    <property type="project" value="UniProtKB-UniRule"/>
</dbReference>
<keyword evidence="9" id="KW-0614">Plasmid</keyword>
<evidence type="ECO:0000256" key="7">
    <source>
        <dbReference type="RuleBase" id="RU365095"/>
    </source>
</evidence>
<dbReference type="EMBL" id="CP008948">
    <property type="protein sequence ID" value="AII10586.1"/>
    <property type="molecule type" value="Genomic_DNA"/>
</dbReference>
<reference evidence="9 10" key="1">
    <citation type="submission" date="2014-07" db="EMBL/GenBank/DDBJ databases">
        <title>Genome Sequence of Rhodococcus opacus Strain R7, a Biodegrader of Mono- and Polycyclic Aromatic Hydrocarbons.</title>
        <authorList>
            <person name="Di Gennaro P."/>
            <person name="Zampolli J."/>
            <person name="Presti I."/>
            <person name="Cappelletti M."/>
            <person name="D'Ursi P."/>
            <person name="Orro A."/>
            <person name="Mezzelani A."/>
            <person name="Milanesi L."/>
        </authorList>
    </citation>
    <scope>NUCLEOTIDE SEQUENCE [LARGE SCALE GENOMIC DNA]</scope>
    <source>
        <strain evidence="9 10">R7</strain>
        <plasmid evidence="9">pPDG1</plasmid>
    </source>
</reference>
<evidence type="ECO:0000256" key="3">
    <source>
        <dbReference type="ARBA" id="ARBA00004961"/>
    </source>
</evidence>
<comment type="catalytic activity">
    <reaction evidence="1 7">
        <text>6-phospho-D-glucono-1,5-lactone + H2O = 6-phospho-D-gluconate + H(+)</text>
        <dbReference type="Rhea" id="RHEA:12556"/>
        <dbReference type="ChEBI" id="CHEBI:15377"/>
        <dbReference type="ChEBI" id="CHEBI:15378"/>
        <dbReference type="ChEBI" id="CHEBI:57955"/>
        <dbReference type="ChEBI" id="CHEBI:58759"/>
        <dbReference type="EC" id="3.1.1.31"/>
    </reaction>
</comment>
<name>A0A076EXR6_RHOOP</name>
<evidence type="ECO:0000313" key="9">
    <source>
        <dbReference type="EMBL" id="AII10586.1"/>
    </source>
</evidence>
<dbReference type="AlphaFoldDB" id="A0A076EXR6"/>
<evidence type="ECO:0000256" key="2">
    <source>
        <dbReference type="ARBA" id="ARBA00002681"/>
    </source>
</evidence>